<keyword evidence="2" id="KW-0472">Membrane</keyword>
<reference evidence="3 4" key="1">
    <citation type="journal article" date="2010" name="Proc. Natl. Acad. Sci. U.S.A.">
        <title>Virus discovery by deep sequencing and assembly of virus-derived small silencing RNAs.</title>
        <authorList>
            <person name="Wu Q."/>
            <person name="Luo Y."/>
            <person name="Lu R."/>
            <person name="Lau N."/>
            <person name="Lai E.C."/>
            <person name="Li W.X."/>
            <person name="Ding S.W."/>
        </authorList>
    </citation>
    <scope>NUCLEOTIDE SEQUENCE [LARGE SCALE GENOMIC DNA]</scope>
    <source>
        <strain evidence="3 4">DBV</strain>
    </source>
</reference>
<feature type="transmembrane region" description="Helical" evidence="2">
    <location>
        <begin position="72"/>
        <end position="92"/>
    </location>
</feature>
<dbReference type="EMBL" id="GQ342962">
    <property type="protein sequence ID" value="ACU32791.1"/>
    <property type="molecule type" value="Genomic_RNA"/>
</dbReference>
<name>D0U494_9VIRU</name>
<evidence type="ECO:0000256" key="1">
    <source>
        <dbReference type="SAM" id="MobiDB-lite"/>
    </source>
</evidence>
<evidence type="ECO:0000256" key="2">
    <source>
        <dbReference type="SAM" id="Phobius"/>
    </source>
</evidence>
<sequence>MRERYYEDTELNNLSYSEQDKQLKQICQTSTLDQSSCLREVPPVYQTTTSAVIAYDKKQSLRTLWSDLLEKGPLFCSLTILAALLALILSMMTRANLTNTPNHSLSPNASMSPIITEESPQESYTSEVPHSHQESTTSQEQSMPPRMKAHLRR</sequence>
<keyword evidence="2" id="KW-1133">Transmembrane helix</keyword>
<keyword evidence="2" id="KW-0812">Transmembrane</keyword>
<evidence type="ECO:0000313" key="4">
    <source>
        <dbReference type="Proteomes" id="UP000170672"/>
    </source>
</evidence>
<dbReference type="KEGG" id="vg:80549769"/>
<feature type="region of interest" description="Disordered" evidence="1">
    <location>
        <begin position="99"/>
        <end position="153"/>
    </location>
</feature>
<dbReference type="Proteomes" id="UP000170672">
    <property type="component" value="Genome"/>
</dbReference>
<organism evidence="3 4">
    <name type="scientific">Drosophila B birnavirus</name>
    <dbReference type="NCBI Taxonomy" id="3070834"/>
    <lineage>
        <taxon>Viruses</taxon>
        <taxon>Riboviria</taxon>
        <taxon>Orthornavirae</taxon>
        <taxon>Birnaviridae</taxon>
        <taxon>Dronavirus</taxon>
        <taxon>Dronavirus drosophilae</taxon>
    </lineage>
</organism>
<protein>
    <submittedName>
        <fullName evidence="3">VP5</fullName>
    </submittedName>
</protein>
<dbReference type="GeneID" id="80549769"/>
<accession>D0U494</accession>
<keyword evidence="4" id="KW-1185">Reference proteome</keyword>
<proteinExistence type="predicted"/>
<dbReference type="RefSeq" id="YP_010839776.1">
    <property type="nucleotide sequence ID" value="NC_078109.1"/>
</dbReference>
<evidence type="ECO:0000313" key="3">
    <source>
        <dbReference type="EMBL" id="ACU32791.1"/>
    </source>
</evidence>
<feature type="compositionally biased region" description="Polar residues" evidence="1">
    <location>
        <begin position="99"/>
        <end position="113"/>
    </location>
</feature>